<name>A0A0F8XII1_9ZZZZ</name>
<comment type="caution">
    <text evidence="1">The sequence shown here is derived from an EMBL/GenBank/DDBJ whole genome shotgun (WGS) entry which is preliminary data.</text>
</comment>
<organism evidence="1">
    <name type="scientific">marine sediment metagenome</name>
    <dbReference type="NCBI Taxonomy" id="412755"/>
    <lineage>
        <taxon>unclassified sequences</taxon>
        <taxon>metagenomes</taxon>
        <taxon>ecological metagenomes</taxon>
    </lineage>
</organism>
<reference evidence="1" key="1">
    <citation type="journal article" date="2015" name="Nature">
        <title>Complex archaea that bridge the gap between prokaryotes and eukaryotes.</title>
        <authorList>
            <person name="Spang A."/>
            <person name="Saw J.H."/>
            <person name="Jorgensen S.L."/>
            <person name="Zaremba-Niedzwiedzka K."/>
            <person name="Martijn J."/>
            <person name="Lind A.E."/>
            <person name="van Eijk R."/>
            <person name="Schleper C."/>
            <person name="Guy L."/>
            <person name="Ettema T.J."/>
        </authorList>
    </citation>
    <scope>NUCLEOTIDE SEQUENCE</scope>
</reference>
<dbReference type="InterPro" id="IPR021145">
    <property type="entry name" value="Portal_protein_SPP1_Gp6-like"/>
</dbReference>
<gene>
    <name evidence="1" type="ORF">LCGC14_3019930</name>
</gene>
<evidence type="ECO:0000313" key="1">
    <source>
        <dbReference type="EMBL" id="KKK60880.1"/>
    </source>
</evidence>
<dbReference type="Pfam" id="PF05133">
    <property type="entry name" value="SPP1_portal"/>
    <property type="match status" value="1"/>
</dbReference>
<feature type="non-terminal residue" evidence="1">
    <location>
        <position position="252"/>
    </location>
</feature>
<sequence>MPAIFPRYDVKDKDINEKGITEIRARKNMMDRSWKYYYGQHDPSLEIGAGGVDYNIVINMSAQAIDKTVSFFVPEAPKIAITGGIDREKQGDNFVELRTPQQILLDDFWETNNLNNFILDIALSGFVTGHTFLRIILPDTIDGIPGLGMIDPRNIITFWDVTKTDRRLFYRLVWSMDTVGNAQRIQDIVPVWLLEHQLGQPVVENLDLGWVIFEYERGNENRLNLINFDVWEFPFPPIVDWKNSQAPYIYYG</sequence>
<proteinExistence type="predicted"/>
<dbReference type="EMBL" id="LAZR01062753">
    <property type="protein sequence ID" value="KKK60880.1"/>
    <property type="molecule type" value="Genomic_DNA"/>
</dbReference>
<accession>A0A0F8XII1</accession>
<protein>
    <submittedName>
        <fullName evidence="1">Uncharacterized protein</fullName>
    </submittedName>
</protein>
<dbReference type="AlphaFoldDB" id="A0A0F8XII1"/>